<evidence type="ECO:0000256" key="3">
    <source>
        <dbReference type="ARBA" id="ARBA00022833"/>
    </source>
</evidence>
<evidence type="ECO:0000256" key="1">
    <source>
        <dbReference type="ARBA" id="ARBA00022723"/>
    </source>
</evidence>
<evidence type="ECO:0000313" key="6">
    <source>
        <dbReference type="Proteomes" id="UP000447434"/>
    </source>
</evidence>
<dbReference type="AlphaFoldDB" id="A0A6A4QU72"/>
<dbReference type="PANTHER" id="PTHR31717:SF116">
    <property type="entry name" value="B-BOX TYPE ZINC FINGER PROTEIN"/>
    <property type="match status" value="1"/>
</dbReference>
<dbReference type="GO" id="GO:0008270">
    <property type="term" value="F:zinc ion binding"/>
    <property type="evidence" value="ECO:0007669"/>
    <property type="project" value="UniProtKB-KW"/>
</dbReference>
<name>A0A6A4QU72_LUPAL</name>
<dbReference type="CDD" id="cd19821">
    <property type="entry name" value="Bbox1_BBX-like"/>
    <property type="match status" value="1"/>
</dbReference>
<proteinExistence type="predicted"/>
<dbReference type="Proteomes" id="UP000447434">
    <property type="component" value="Chromosome 3"/>
</dbReference>
<feature type="domain" description="B box-type" evidence="4">
    <location>
        <begin position="3"/>
        <end position="49"/>
    </location>
</feature>
<dbReference type="PANTHER" id="PTHR31717">
    <property type="entry name" value="ZINC FINGER PROTEIN CONSTANS-LIKE 10"/>
    <property type="match status" value="1"/>
</dbReference>
<keyword evidence="1" id="KW-0479">Metal-binding</keyword>
<keyword evidence="6" id="KW-1185">Reference proteome</keyword>
<keyword evidence="2" id="KW-0863">Zinc-finger</keyword>
<evidence type="ECO:0000259" key="4">
    <source>
        <dbReference type="SMART" id="SM00336"/>
    </source>
</evidence>
<keyword evidence="3" id="KW-0862">Zinc</keyword>
<dbReference type="InterPro" id="IPR000315">
    <property type="entry name" value="Znf_B-box"/>
</dbReference>
<dbReference type="OrthoDB" id="153872at2759"/>
<dbReference type="SMART" id="SM00336">
    <property type="entry name" value="BBOX"/>
    <property type="match status" value="1"/>
</dbReference>
<sequence length="177" mass="19434">MEKMKEACELCEKKAKVHCDSDQANLCWGCDARVHSANFLVQKHVRVLLCRSCNCHTQWKACGSKLIPSASICHRCVANGVTRLHHRVVDDDSEKEDEEENQVVPVYSPLSLDSSASALNVSLSIQSHWIQGEETGCSTSSEMHSATATLASGEESIMNTTFKGEDPSSNQSLTLHN</sequence>
<comment type="caution">
    <text evidence="5">The sequence shown here is derived from an EMBL/GenBank/DDBJ whole genome shotgun (WGS) entry which is preliminary data.</text>
</comment>
<dbReference type="InterPro" id="IPR049808">
    <property type="entry name" value="CONSTANS-like_Bbox1"/>
</dbReference>
<gene>
    <name evidence="5" type="ORF">Lalb_Chr03g0030341</name>
</gene>
<evidence type="ECO:0000313" key="5">
    <source>
        <dbReference type="EMBL" id="KAE9616962.1"/>
    </source>
</evidence>
<accession>A0A6A4QU72</accession>
<organism evidence="5 6">
    <name type="scientific">Lupinus albus</name>
    <name type="common">White lupine</name>
    <name type="synonym">Lupinus termis</name>
    <dbReference type="NCBI Taxonomy" id="3870"/>
    <lineage>
        <taxon>Eukaryota</taxon>
        <taxon>Viridiplantae</taxon>
        <taxon>Streptophyta</taxon>
        <taxon>Embryophyta</taxon>
        <taxon>Tracheophyta</taxon>
        <taxon>Spermatophyta</taxon>
        <taxon>Magnoliopsida</taxon>
        <taxon>eudicotyledons</taxon>
        <taxon>Gunneridae</taxon>
        <taxon>Pentapetalae</taxon>
        <taxon>rosids</taxon>
        <taxon>fabids</taxon>
        <taxon>Fabales</taxon>
        <taxon>Fabaceae</taxon>
        <taxon>Papilionoideae</taxon>
        <taxon>50 kb inversion clade</taxon>
        <taxon>genistoids sensu lato</taxon>
        <taxon>core genistoids</taxon>
        <taxon>Genisteae</taxon>
        <taxon>Lupinus</taxon>
    </lineage>
</organism>
<evidence type="ECO:0000256" key="2">
    <source>
        <dbReference type="ARBA" id="ARBA00022771"/>
    </source>
</evidence>
<reference evidence="6" key="1">
    <citation type="journal article" date="2020" name="Nat. Commun.">
        <title>Genome sequence of the cluster root forming white lupin.</title>
        <authorList>
            <person name="Hufnagel B."/>
            <person name="Marques A."/>
            <person name="Soriano A."/>
            <person name="Marques L."/>
            <person name="Divol F."/>
            <person name="Doumas P."/>
            <person name="Sallet E."/>
            <person name="Mancinotti D."/>
            <person name="Carrere S."/>
            <person name="Marande W."/>
            <person name="Arribat S."/>
            <person name="Keller J."/>
            <person name="Huneau C."/>
            <person name="Blein T."/>
            <person name="Aime D."/>
            <person name="Laguerre M."/>
            <person name="Taylor J."/>
            <person name="Schubert V."/>
            <person name="Nelson M."/>
            <person name="Geu-Flores F."/>
            <person name="Crespi M."/>
            <person name="Gallardo-Guerrero K."/>
            <person name="Delaux P.-M."/>
            <person name="Salse J."/>
            <person name="Berges H."/>
            <person name="Guyot R."/>
            <person name="Gouzy J."/>
            <person name="Peret B."/>
        </authorList>
    </citation>
    <scope>NUCLEOTIDE SEQUENCE [LARGE SCALE GENOMIC DNA]</scope>
    <source>
        <strain evidence="6">cv. Amiga</strain>
    </source>
</reference>
<protein>
    <submittedName>
        <fullName evidence="5">Putative transcription factor interactor and regulator Znf-B family</fullName>
    </submittedName>
</protein>
<dbReference type="EMBL" id="WOCE01000003">
    <property type="protein sequence ID" value="KAE9616962.1"/>
    <property type="molecule type" value="Genomic_DNA"/>
</dbReference>